<protein>
    <submittedName>
        <fullName evidence="2">Uncharacterized protein</fullName>
    </submittedName>
</protein>
<evidence type="ECO:0000313" key="3">
    <source>
        <dbReference type="Proteomes" id="UP001370758"/>
    </source>
</evidence>
<feature type="compositionally biased region" description="Polar residues" evidence="1">
    <location>
        <begin position="57"/>
        <end position="69"/>
    </location>
</feature>
<reference evidence="2 3" key="1">
    <citation type="submission" date="2023-08" db="EMBL/GenBank/DDBJ databases">
        <authorList>
            <person name="Palmer J.M."/>
        </authorList>
    </citation>
    <scope>NUCLEOTIDE SEQUENCE [LARGE SCALE GENOMIC DNA]</scope>
    <source>
        <strain evidence="2 3">TWF481</strain>
    </source>
</reference>
<dbReference type="Proteomes" id="UP001370758">
    <property type="component" value="Unassembled WGS sequence"/>
</dbReference>
<evidence type="ECO:0000313" key="2">
    <source>
        <dbReference type="EMBL" id="KAK6509482.1"/>
    </source>
</evidence>
<accession>A0AAV9WKG6</accession>
<sequence>MADNQSRLHSLLPANVIKLPPQLSPSELQEVLKNDDRFPHSTEEVDGREAENGHSRPPTSKPRTPNSPSVSHIYRKLLEKIAAPIDAYYAQRDGLEEKVARMVIDDKNTQPVLRDSELEERFAEITFRHRNFRIFPMSPLTRVGFEERGVRLTSGFIVEDDGEPAQIVRAEDGWWAWDLKGEFVCFVTGDDGEFLKILERGREWSSAVEGAWRAL</sequence>
<keyword evidence="3" id="KW-1185">Reference proteome</keyword>
<dbReference type="AlphaFoldDB" id="A0AAV9WKG6"/>
<feature type="compositionally biased region" description="Basic and acidic residues" evidence="1">
    <location>
        <begin position="30"/>
        <end position="54"/>
    </location>
</feature>
<dbReference type="EMBL" id="JAVHJL010000002">
    <property type="protein sequence ID" value="KAK6509482.1"/>
    <property type="molecule type" value="Genomic_DNA"/>
</dbReference>
<evidence type="ECO:0000256" key="1">
    <source>
        <dbReference type="SAM" id="MobiDB-lite"/>
    </source>
</evidence>
<comment type="caution">
    <text evidence="2">The sequence shown here is derived from an EMBL/GenBank/DDBJ whole genome shotgun (WGS) entry which is preliminary data.</text>
</comment>
<proteinExistence type="predicted"/>
<feature type="region of interest" description="Disordered" evidence="1">
    <location>
        <begin position="27"/>
        <end position="69"/>
    </location>
</feature>
<name>A0AAV9WKG6_9PEZI</name>
<gene>
    <name evidence="2" type="ORF">TWF481_004225</name>
</gene>
<organism evidence="2 3">
    <name type="scientific">Arthrobotrys musiformis</name>
    <dbReference type="NCBI Taxonomy" id="47236"/>
    <lineage>
        <taxon>Eukaryota</taxon>
        <taxon>Fungi</taxon>
        <taxon>Dikarya</taxon>
        <taxon>Ascomycota</taxon>
        <taxon>Pezizomycotina</taxon>
        <taxon>Orbiliomycetes</taxon>
        <taxon>Orbiliales</taxon>
        <taxon>Orbiliaceae</taxon>
        <taxon>Arthrobotrys</taxon>
    </lineage>
</organism>